<dbReference type="InterPro" id="IPR013783">
    <property type="entry name" value="Ig-like_fold"/>
</dbReference>
<dbReference type="GO" id="GO:2001070">
    <property type="term" value="F:starch binding"/>
    <property type="evidence" value="ECO:0007669"/>
    <property type="project" value="InterPro"/>
</dbReference>
<dbReference type="GO" id="GO:0004556">
    <property type="term" value="F:alpha-amylase activity"/>
    <property type="evidence" value="ECO:0007669"/>
    <property type="project" value="InterPro"/>
</dbReference>
<dbReference type="SMART" id="SM01066">
    <property type="entry name" value="CBM_25"/>
    <property type="match status" value="2"/>
</dbReference>
<dbReference type="GO" id="GO:0043169">
    <property type="term" value="F:cation binding"/>
    <property type="evidence" value="ECO:0007669"/>
    <property type="project" value="InterPro"/>
</dbReference>
<evidence type="ECO:0000313" key="11">
    <source>
        <dbReference type="EMBL" id="NEG72060.1"/>
    </source>
</evidence>
<feature type="domain" description="Carbohydrate binding module family 25" evidence="9">
    <location>
        <begin position="973"/>
        <end position="1053"/>
    </location>
</feature>
<evidence type="ECO:0000259" key="7">
    <source>
        <dbReference type="SMART" id="SM00635"/>
    </source>
</evidence>
<dbReference type="SMART" id="SM00635">
    <property type="entry name" value="BID_2"/>
    <property type="match status" value="1"/>
</dbReference>
<evidence type="ECO:0000256" key="1">
    <source>
        <dbReference type="ARBA" id="ARBA00008061"/>
    </source>
</evidence>
<dbReference type="OrthoDB" id="9806009at2"/>
<comment type="caution">
    <text evidence="10">The sequence shown here is derived from an EMBL/GenBank/DDBJ whole genome shotgun (WGS) entry which is preliminary data.</text>
</comment>
<reference evidence="11 12" key="1">
    <citation type="submission" date="2019-10" db="EMBL/GenBank/DDBJ databases">
        <title>Bifidobacterium from non-human primates.</title>
        <authorList>
            <person name="Modesto M."/>
        </authorList>
    </citation>
    <scope>NUCLEOTIDE SEQUENCE [LARGE SCALE GENOMIC DNA]</scope>
    <source>
        <strain evidence="11 12">TREM</strain>
    </source>
</reference>
<accession>A0A6L4X0R3</accession>
<dbReference type="PRINTS" id="PR00110">
    <property type="entry name" value="ALPHAAMYLASE"/>
</dbReference>
<gene>
    <name evidence="10" type="ORF">DSM100688_1113</name>
    <name evidence="11" type="ORF">GFD24_07565</name>
</gene>
<name>A0A6L4X0R3_9BIFI</name>
<dbReference type="Gene3D" id="2.60.40.1180">
    <property type="entry name" value="Golgi alpha-mannosidase II"/>
    <property type="match status" value="1"/>
</dbReference>
<dbReference type="SMART" id="SM00642">
    <property type="entry name" value="Aamy"/>
    <property type="match status" value="1"/>
</dbReference>
<dbReference type="Pfam" id="PF03423">
    <property type="entry name" value="CBM_25"/>
    <property type="match status" value="1"/>
</dbReference>
<dbReference type="SUPFAM" id="SSF51445">
    <property type="entry name" value="(Trans)glycosidases"/>
    <property type="match status" value="1"/>
</dbReference>
<dbReference type="SUPFAM" id="SSF49373">
    <property type="entry name" value="Invasin/intimin cell-adhesion fragments"/>
    <property type="match status" value="1"/>
</dbReference>
<dbReference type="EMBL" id="WHZX01000005">
    <property type="protein sequence ID" value="NEG72060.1"/>
    <property type="molecule type" value="Genomic_DNA"/>
</dbReference>
<dbReference type="InterPro" id="IPR003343">
    <property type="entry name" value="Big_2"/>
</dbReference>
<dbReference type="InterPro" id="IPR006046">
    <property type="entry name" value="Alpha_amylase"/>
</dbReference>
<evidence type="ECO:0000313" key="10">
    <source>
        <dbReference type="EMBL" id="KAB8288003.1"/>
    </source>
</evidence>
<dbReference type="EMBL" id="WBSM01000005">
    <property type="protein sequence ID" value="KAB8288003.1"/>
    <property type="molecule type" value="Genomic_DNA"/>
</dbReference>
<reference evidence="10 13" key="2">
    <citation type="submission" date="2019-10" db="EMBL/GenBank/DDBJ databases">
        <title>Characterization of the phylogenetic diversity of two novel species belonging to the genus Bifidobacterium: Bifidobacterium cebidarum sp. nov. and Bifidobacterium leontopitheci sp. nov.</title>
        <authorList>
            <person name="Lugli G.A."/>
            <person name="Duranti S."/>
            <person name="Milani C."/>
            <person name="Turroni F."/>
            <person name="Ventura M."/>
        </authorList>
    </citation>
    <scope>NUCLEOTIDE SEQUENCE [LARGE SCALE GENOMIC DNA]</scope>
    <source>
        <strain evidence="10 13">DSM 100688</strain>
    </source>
</reference>
<dbReference type="AlphaFoldDB" id="A0A6L4X0R3"/>
<dbReference type="InterPro" id="IPR013780">
    <property type="entry name" value="Glyco_hydro_b"/>
</dbReference>
<evidence type="ECO:0000313" key="13">
    <source>
        <dbReference type="Proteomes" id="UP000482084"/>
    </source>
</evidence>
<dbReference type="Gene3D" id="2.60.40.10">
    <property type="entry name" value="Immunoglobulins"/>
    <property type="match status" value="2"/>
</dbReference>
<dbReference type="InterPro" id="IPR005085">
    <property type="entry name" value="CBM25"/>
</dbReference>
<keyword evidence="4" id="KW-0326">Glycosidase</keyword>
<feature type="domain" description="Carbohydrate binding module family 25" evidence="9">
    <location>
        <begin position="1161"/>
        <end position="1236"/>
    </location>
</feature>
<dbReference type="Pfam" id="PF02368">
    <property type="entry name" value="Big_2"/>
    <property type="match status" value="1"/>
</dbReference>
<keyword evidence="3" id="KW-0119">Carbohydrate metabolism</keyword>
<feature type="domain" description="BIG2" evidence="7">
    <location>
        <begin position="1071"/>
        <end position="1154"/>
    </location>
</feature>
<dbReference type="Proteomes" id="UP000482084">
    <property type="component" value="Unassembled WGS sequence"/>
</dbReference>
<comment type="similarity">
    <text evidence="1 5">Belongs to the glycosyl hydrolase 13 family.</text>
</comment>
<feature type="domain" description="Glycosyl hydrolase family 13 catalytic" evidence="8">
    <location>
        <begin position="90"/>
        <end position="441"/>
    </location>
</feature>
<dbReference type="InterPro" id="IPR006047">
    <property type="entry name" value="GH13_cat_dom"/>
</dbReference>
<dbReference type="InterPro" id="IPR017853">
    <property type="entry name" value="GH"/>
</dbReference>
<dbReference type="Proteomes" id="UP000469943">
    <property type="component" value="Unassembled WGS sequence"/>
</dbReference>
<keyword evidence="2" id="KW-0378">Hydrolase</keyword>
<dbReference type="InterPro" id="IPR008964">
    <property type="entry name" value="Invasin/intimin_cell_adhesion"/>
</dbReference>
<dbReference type="GO" id="GO:0005975">
    <property type="term" value="P:carbohydrate metabolic process"/>
    <property type="evidence" value="ECO:0007669"/>
    <property type="project" value="InterPro"/>
</dbReference>
<evidence type="ECO:0000259" key="9">
    <source>
        <dbReference type="SMART" id="SM01066"/>
    </source>
</evidence>
<protein>
    <submittedName>
        <fullName evidence="10">Alpha-amylase</fullName>
    </submittedName>
</protein>
<keyword evidence="13" id="KW-1185">Reference proteome</keyword>
<evidence type="ECO:0000256" key="2">
    <source>
        <dbReference type="ARBA" id="ARBA00022801"/>
    </source>
</evidence>
<evidence type="ECO:0000256" key="3">
    <source>
        <dbReference type="ARBA" id="ARBA00023277"/>
    </source>
</evidence>
<evidence type="ECO:0000259" key="8">
    <source>
        <dbReference type="SMART" id="SM00642"/>
    </source>
</evidence>
<evidence type="ECO:0000256" key="5">
    <source>
        <dbReference type="RuleBase" id="RU003615"/>
    </source>
</evidence>
<evidence type="ECO:0000256" key="6">
    <source>
        <dbReference type="SAM" id="MobiDB-lite"/>
    </source>
</evidence>
<dbReference type="Gene3D" id="3.20.20.80">
    <property type="entry name" value="Glycosidases"/>
    <property type="match status" value="1"/>
</dbReference>
<dbReference type="Gene3D" id="2.60.40.1080">
    <property type="match status" value="1"/>
</dbReference>
<dbReference type="SUPFAM" id="SSF51011">
    <property type="entry name" value="Glycosyl hydrolase domain"/>
    <property type="match status" value="1"/>
</dbReference>
<feature type="region of interest" description="Disordered" evidence="6">
    <location>
        <begin position="942"/>
        <end position="975"/>
    </location>
</feature>
<dbReference type="PANTHER" id="PTHR43447">
    <property type="entry name" value="ALPHA-AMYLASE"/>
    <property type="match status" value="1"/>
</dbReference>
<proteinExistence type="inferred from homology"/>
<sequence length="1262" mass="133583">MYTGYPSDAERDACSQELCRAHRKSPFAKVSKKAVVWIAAAATLFGGLSIATVSANADTGVTDSYANTRGNAAFEAAREQYGLTESMDSGAILHAWMWSFDTIRKNMAAIAEAGYTSVQTEPMSHIKVNEANGKKFTENWYYVYQPISTSIGNFVVGTEDDLKALTAEAHKYGVRIIVDVVANHFTSDWNAIDSSWKDTSLFHSRSNCSGTNGDNINYSNRWQVTQCHLLGLWDINTQNQAAADKMKDFLVQAVADGVDGFRFDAAKHVELPDELGEHSVYWDTILQNGAQYQYGEVLQGDSSLNYKGYADLFTKYSSDGGGNTASSYGQTVRSAIRNGNLSAGTLSNLSNGGAKNDQLVTWVESHDNYANGDKESTYLNDYQLKMGWALVASRQAGAPLYFNRPVGSGGSNPQFAEQSQLGDAGDDMWKDTSVVAVNHFRNAMDGEAEYLRNCNGQNSCLMIERYVADGNDANDGVVIANMGGDQSLVGSATTLDDGTYKDQVNGGTITVAGGKITAGTAKGNAVSVYYDAEGSTAKVSSVSATASTSFSTDSTTVTLYAKNVKNAKYATSEGKSGTFKDGDAIEVGGSLKIGEKVTVTVTATNTETGETLTNTYTYTKTAVEAQHLASQYQTKTNATKKTITVDGKTNDWDSSMIIAQDAANDDPRVYRPNSMYEVPIDLYTLYGTYDDDNLYLMWEMTNVQDVVAPNDNYPLSQGTLFNTMNVPFFFAFDTGDSATRIGKSAQLTTGGTLWDSGITWQNKLNKVLAISTNGANGPWIYGGDNDGLNANAQYGPAANAKTETEKSGIVFKYGTGILSSEVNGIDGAYGTNNGRVPGDMKAGTNAKWVNFNEKGHDSSTMDFHYEMSIPLSELGTDAATIAKSGIGVQLVATMGKSGMDALPYDLAVNDNADLDDSAGSQENNSFEKSDLDNFTVNFARIGGSDDSDGGSGEGGGSGGEGGSGESGGEKPVTNNTTVFYPSAGFGADSTYLHYRVGDGAWTTVPGVKMTAACDGWVSYTIKEAKEQTVEFVVTNGSGNWDNNGGRNYQASGATIVLENGQLGSVSPCVAAVESIAISGDGVKDGKLTLQTGESVTLQATVSPDSAQDTARVSWSSSDSSVASVMGTGEVTAKSAGTVTITAESGGVTASIKLTVTEPASKSPMTVYYKPTAAWKTVKMSYTIGTKTTNGVTMKAACDGWYSVTIPDTGGAKVKTAFTNGSDWDANGWTNGKGNGYWGTGDTLAVAAGQVIADVTPNCVAKE</sequence>
<evidence type="ECO:0000256" key="4">
    <source>
        <dbReference type="ARBA" id="ARBA00023295"/>
    </source>
</evidence>
<evidence type="ECO:0000313" key="12">
    <source>
        <dbReference type="Proteomes" id="UP000469943"/>
    </source>
</evidence>
<feature type="compositionally biased region" description="Gly residues" evidence="6">
    <location>
        <begin position="949"/>
        <end position="966"/>
    </location>
</feature>
<dbReference type="CDD" id="cd11315">
    <property type="entry name" value="AmyAc_bac1_AmyA"/>
    <property type="match status" value="1"/>
</dbReference>
<organism evidence="10 13">
    <name type="scientific">Bifidobacterium ramosum</name>
    <dbReference type="NCBI Taxonomy" id="1798158"/>
    <lineage>
        <taxon>Bacteria</taxon>
        <taxon>Bacillati</taxon>
        <taxon>Actinomycetota</taxon>
        <taxon>Actinomycetes</taxon>
        <taxon>Bifidobacteriales</taxon>
        <taxon>Bifidobacteriaceae</taxon>
        <taxon>Bifidobacterium</taxon>
    </lineage>
</organism>
<dbReference type="Pfam" id="PF00128">
    <property type="entry name" value="Alpha-amylase"/>
    <property type="match status" value="1"/>
</dbReference>